<reference evidence="1 2" key="1">
    <citation type="submission" date="2017-05" db="EMBL/GenBank/DDBJ databases">
        <title>High clonality and local adaptation shapes Vibrionaceae linages within an endangered oasis.</title>
        <authorList>
            <person name="Vazquez-Rosas-Landa M."/>
        </authorList>
    </citation>
    <scope>NUCLEOTIDE SEQUENCE [LARGE SCALE GENOMIC DNA]</scope>
    <source>
        <strain evidence="1 2">P46_P4S1P180</strain>
    </source>
</reference>
<evidence type="ECO:0000313" key="2">
    <source>
        <dbReference type="Proteomes" id="UP000465712"/>
    </source>
</evidence>
<dbReference type="RefSeq" id="WP_161446194.1">
    <property type="nucleotide sequence ID" value="NZ_WXWW01000231.1"/>
</dbReference>
<accession>A0A7X5ATQ0</accession>
<name>A0A7X5ATQ0_9GAMM</name>
<organism evidence="1 2">
    <name type="scientific">Photobacterium halotolerans</name>
    <dbReference type="NCBI Taxonomy" id="265726"/>
    <lineage>
        <taxon>Bacteria</taxon>
        <taxon>Pseudomonadati</taxon>
        <taxon>Pseudomonadota</taxon>
        <taxon>Gammaproteobacteria</taxon>
        <taxon>Vibrionales</taxon>
        <taxon>Vibrionaceae</taxon>
        <taxon>Photobacterium</taxon>
    </lineage>
</organism>
<dbReference type="EMBL" id="WXWW01000231">
    <property type="protein sequence ID" value="NAW66708.1"/>
    <property type="molecule type" value="Genomic_DNA"/>
</dbReference>
<dbReference type="AlphaFoldDB" id="A0A7X5ATQ0"/>
<evidence type="ECO:0008006" key="3">
    <source>
        <dbReference type="Google" id="ProtNLM"/>
    </source>
</evidence>
<protein>
    <recommendedName>
        <fullName evidence="3">Phage tail protein</fullName>
    </recommendedName>
</protein>
<evidence type="ECO:0000313" key="1">
    <source>
        <dbReference type="EMBL" id="NAW66708.1"/>
    </source>
</evidence>
<dbReference type="Proteomes" id="UP000465712">
    <property type="component" value="Unassembled WGS sequence"/>
</dbReference>
<sequence>MKIKAPGGELVTDFLFKQLGQDDDALEAAFYRLNPHVRGELFNAETYVVLPEATRAPNVKKVTRSWD</sequence>
<comment type="caution">
    <text evidence="1">The sequence shown here is derived from an EMBL/GenBank/DDBJ whole genome shotgun (WGS) entry which is preliminary data.</text>
</comment>
<proteinExistence type="predicted"/>
<gene>
    <name evidence="1" type="ORF">CAG72_16035</name>
</gene>